<dbReference type="Gene3D" id="3.90.1300.10">
    <property type="entry name" value="Amidase signature (AS) domain"/>
    <property type="match status" value="1"/>
</dbReference>
<feature type="compositionally biased region" description="Gly residues" evidence="1">
    <location>
        <begin position="102"/>
        <end position="114"/>
    </location>
</feature>
<evidence type="ECO:0008006" key="3">
    <source>
        <dbReference type="Google" id="ProtNLM"/>
    </source>
</evidence>
<protein>
    <recommendedName>
        <fullName evidence="3">Amidase domain-containing protein</fullName>
    </recommendedName>
</protein>
<organism evidence="2">
    <name type="scientific">Brevibacterium koreense</name>
    <dbReference type="NCBI Taxonomy" id="3140787"/>
    <lineage>
        <taxon>Bacteria</taxon>
        <taxon>Bacillati</taxon>
        <taxon>Actinomycetota</taxon>
        <taxon>Actinomycetes</taxon>
        <taxon>Micrococcales</taxon>
        <taxon>Brevibacteriaceae</taxon>
        <taxon>Brevibacterium</taxon>
    </lineage>
</organism>
<dbReference type="InterPro" id="IPR036928">
    <property type="entry name" value="AS_sf"/>
</dbReference>
<reference evidence="2" key="1">
    <citation type="submission" date="2024-06" db="EMBL/GenBank/DDBJ databases">
        <title>Brevibacterium koreense sp. nov., isolated from jogae-jeotgal, a Korean fermented seafood.</title>
        <authorList>
            <person name="Whon T.W."/>
            <person name="Nam S."/>
            <person name="Kim Y."/>
        </authorList>
    </citation>
    <scope>NUCLEOTIDE SEQUENCE</scope>
    <source>
        <strain evidence="2">CBA3109</strain>
    </source>
</reference>
<sequence>MFTGGTPEEEWNLTAAFCATGHPSLALPMGLNERGLPLSLQLVGPFDVQSPNRGNSVILDIGEAFQAGTDHHLHFAHIDPSARVDAIPDPDDRFAEADEGSDNGGGTQNDGGSGYDRLPNALQALNIEFEAADIATLHSLSHLIGNLS</sequence>
<gene>
    <name evidence="2" type="ORF">AAFP32_05805</name>
</gene>
<evidence type="ECO:0000313" key="2">
    <source>
        <dbReference type="EMBL" id="XBV90241.1"/>
    </source>
</evidence>
<dbReference type="EMBL" id="CP158281">
    <property type="protein sequence ID" value="XBV90241.1"/>
    <property type="molecule type" value="Genomic_DNA"/>
</dbReference>
<name>A0AAU7UNL9_9MICO</name>
<proteinExistence type="predicted"/>
<feature type="region of interest" description="Disordered" evidence="1">
    <location>
        <begin position="85"/>
        <end position="117"/>
    </location>
</feature>
<evidence type="ECO:0000256" key="1">
    <source>
        <dbReference type="SAM" id="MobiDB-lite"/>
    </source>
</evidence>
<dbReference type="KEGG" id="bkr:AAFP32_05805"/>
<dbReference type="RefSeq" id="WP_350271017.1">
    <property type="nucleotide sequence ID" value="NZ_CP158281.1"/>
</dbReference>
<accession>A0AAU7UNL9</accession>
<dbReference type="AlphaFoldDB" id="A0AAU7UNL9"/>
<dbReference type="SUPFAM" id="SSF75304">
    <property type="entry name" value="Amidase signature (AS) enzymes"/>
    <property type="match status" value="1"/>
</dbReference>